<name>A0A1N6MXT3_9GAMM</name>
<dbReference type="AlphaFoldDB" id="A0A1N6MXT3"/>
<dbReference type="EMBL" id="FTLG01000187">
    <property type="protein sequence ID" value="SIP73650.1"/>
    <property type="molecule type" value="Genomic_DNA"/>
</dbReference>
<proteinExistence type="predicted"/>
<accession>A0A1N6MXT3</accession>
<protein>
    <submittedName>
        <fullName evidence="3">Uncharacterized protein</fullName>
    </submittedName>
</protein>
<evidence type="ECO:0000313" key="5">
    <source>
        <dbReference type="Proteomes" id="UP000224871"/>
    </source>
</evidence>
<reference evidence="4" key="2">
    <citation type="submission" date="2016-12" db="EMBL/GenBank/DDBJ databases">
        <authorList>
            <person name="Gaudriault S."/>
        </authorList>
    </citation>
    <scope>NUCLEOTIDE SEQUENCE [LARGE SCALE GENOMIC DNA]</scope>
    <source>
        <strain evidence="4">HGB1681 (deposited as PTA-6826 in the American Type Culture Collection)</strain>
    </source>
</reference>
<keyword evidence="1" id="KW-1133">Transmembrane helix</keyword>
<evidence type="ECO:0000313" key="3">
    <source>
        <dbReference type="EMBL" id="SIP73650.1"/>
    </source>
</evidence>
<evidence type="ECO:0000313" key="2">
    <source>
        <dbReference type="EMBL" id="PHM31208.1"/>
    </source>
</evidence>
<gene>
    <name evidence="2" type="ORF">Xinn_02986</name>
    <name evidence="3" type="ORF">XIS1_450004</name>
</gene>
<sequence>MKIIRRILNSRLAGYFVGFICSVFFGMSHILTLEEAEKFSEPRQRK</sequence>
<keyword evidence="1" id="KW-0472">Membrane</keyword>
<feature type="transmembrane region" description="Helical" evidence="1">
    <location>
        <begin position="12"/>
        <end position="31"/>
    </location>
</feature>
<dbReference type="EMBL" id="NIBU01000042">
    <property type="protein sequence ID" value="PHM31208.1"/>
    <property type="molecule type" value="Genomic_DNA"/>
</dbReference>
<evidence type="ECO:0000313" key="4">
    <source>
        <dbReference type="Proteomes" id="UP000196435"/>
    </source>
</evidence>
<keyword evidence="1" id="KW-0812">Transmembrane</keyword>
<evidence type="ECO:0000256" key="1">
    <source>
        <dbReference type="SAM" id="Phobius"/>
    </source>
</evidence>
<dbReference type="Proteomes" id="UP000224871">
    <property type="component" value="Unassembled WGS sequence"/>
</dbReference>
<dbReference type="RefSeq" id="WP_211286019.1">
    <property type="nucleotide sequence ID" value="NZ_NIBU01000042.1"/>
</dbReference>
<dbReference type="Proteomes" id="UP000196435">
    <property type="component" value="Unassembled WGS sequence"/>
</dbReference>
<organism evidence="3 4">
    <name type="scientific">Xenorhabdus innexi</name>
    <dbReference type="NCBI Taxonomy" id="290109"/>
    <lineage>
        <taxon>Bacteria</taxon>
        <taxon>Pseudomonadati</taxon>
        <taxon>Pseudomonadota</taxon>
        <taxon>Gammaproteobacteria</taxon>
        <taxon>Enterobacterales</taxon>
        <taxon>Morganellaceae</taxon>
        <taxon>Xenorhabdus</taxon>
    </lineage>
</organism>
<reference evidence="2 5" key="3">
    <citation type="journal article" date="2017" name="Nat. Microbiol.">
        <title>Natural product diversity associated with the nematode symbionts Photorhabdus and Xenorhabdus.</title>
        <authorList>
            <person name="Tobias N.J."/>
            <person name="Wolff H."/>
            <person name="Djahanschiri B."/>
            <person name="Grundmann F."/>
            <person name="Kronenwerth M."/>
            <person name="Shi Y.M."/>
            <person name="Simonyi S."/>
            <person name="Grun P."/>
            <person name="Shapiro-Ilan D."/>
            <person name="Pidot S.J."/>
            <person name="Stinear T.P."/>
            <person name="Ebersberger I."/>
            <person name="Bode H.B."/>
        </authorList>
    </citation>
    <scope>NUCLEOTIDE SEQUENCE [LARGE SCALE GENOMIC DNA]</scope>
    <source>
        <strain evidence="2 5">DSM 16336</strain>
    </source>
</reference>
<reference evidence="3" key="1">
    <citation type="submission" date="2016-12" db="EMBL/GenBank/DDBJ databases">
        <authorList>
            <person name="Song W.-J."/>
            <person name="Kurnit D.M."/>
        </authorList>
    </citation>
    <scope>NUCLEOTIDE SEQUENCE [LARGE SCALE GENOMIC DNA]</scope>
    <source>
        <strain evidence="3">HGB1681</strain>
    </source>
</reference>
<keyword evidence="5" id="KW-1185">Reference proteome</keyword>